<dbReference type="EMBL" id="CP018308">
    <property type="protein sequence ID" value="ASI89136.1"/>
    <property type="molecule type" value="Genomic_DNA"/>
</dbReference>
<organism evidence="2 3">
    <name type="scientific">Vibrio mediterranei</name>
    <dbReference type="NCBI Taxonomy" id="689"/>
    <lineage>
        <taxon>Bacteria</taxon>
        <taxon>Pseudomonadati</taxon>
        <taxon>Pseudomonadota</taxon>
        <taxon>Gammaproteobacteria</taxon>
        <taxon>Vibrionales</taxon>
        <taxon>Vibrionaceae</taxon>
        <taxon>Vibrio</taxon>
    </lineage>
</organism>
<feature type="domain" description="Phage-Barnase-EndoU-ColicinE5/D-RelE like nuclease 2" evidence="1">
    <location>
        <begin position="61"/>
        <end position="163"/>
    </location>
</feature>
<name>A0AAN1FEH4_9VIBR</name>
<dbReference type="AlphaFoldDB" id="A0AAN1FEH4"/>
<reference evidence="3" key="1">
    <citation type="submission" date="2016-12" db="EMBL/GenBank/DDBJ databases">
        <title>Comparative genomic analysis reveals the diversity, evolution, and environmental adaptation strategies of the genus Vibrio.</title>
        <authorList>
            <person name="Lin H."/>
            <person name="Wang X."/>
            <person name="Zhang X.-H."/>
        </authorList>
    </citation>
    <scope>NUCLEOTIDE SEQUENCE [LARGE SCALE GENOMIC DNA]</scope>
    <source>
        <strain evidence="3">QT6D1</strain>
    </source>
</reference>
<sequence length="166" mass="19484">MVVHAKELDNQETWSDIGLITLKQTPREHWSPAPEILKQADCVEVAIEMVKEAFSVGDNDPHRLDTVVGEVCLRHCDIHHIVEKRIHARERYASYAYSAVIDPFEVWRTMYDNGDHAFSFISLFDAKYQLVVKVRVWDEHVLWNFFHCETKSANKHRKGTLIFTRY</sequence>
<proteinExistence type="predicted"/>
<protein>
    <recommendedName>
        <fullName evidence="1">Phage-Barnase-EndoU-ColicinE5/D-RelE like nuclease 2 domain-containing protein</fullName>
    </recommendedName>
</protein>
<evidence type="ECO:0000259" key="1">
    <source>
        <dbReference type="Pfam" id="PF18810"/>
    </source>
</evidence>
<accession>A0AAN1FEH4</accession>
<dbReference type="InterPro" id="IPR041110">
    <property type="entry name" value="PBECR2"/>
</dbReference>
<dbReference type="Proteomes" id="UP000197092">
    <property type="component" value="Chromosome 1"/>
</dbReference>
<evidence type="ECO:0000313" key="2">
    <source>
        <dbReference type="EMBL" id="ASI89136.1"/>
    </source>
</evidence>
<dbReference type="KEGG" id="vsh:BSZ05_04565"/>
<dbReference type="Pfam" id="PF18810">
    <property type="entry name" value="PBECR2"/>
    <property type="match status" value="1"/>
</dbReference>
<evidence type="ECO:0000313" key="3">
    <source>
        <dbReference type="Proteomes" id="UP000197092"/>
    </source>
</evidence>
<dbReference type="RefSeq" id="WP_088876292.1">
    <property type="nucleotide sequence ID" value="NZ_CP018308.1"/>
</dbReference>
<gene>
    <name evidence="2" type="ORF">BSZ05_04565</name>
</gene>